<dbReference type="SUPFAM" id="SSF102114">
    <property type="entry name" value="Radical SAM enzymes"/>
    <property type="match status" value="1"/>
</dbReference>
<dbReference type="PANTHER" id="PTHR42731">
    <property type="entry name" value="SLL1084 PROTEIN"/>
    <property type="match status" value="1"/>
</dbReference>
<name>A0A832EI64_9BACT</name>
<accession>A0A832EI64</accession>
<dbReference type="AlphaFoldDB" id="A0A832EI64"/>
<dbReference type="CDD" id="cd01335">
    <property type="entry name" value="Radical_SAM"/>
    <property type="match status" value="1"/>
</dbReference>
<comment type="caution">
    <text evidence="3">The sequence shown here is derived from an EMBL/GenBank/DDBJ whole genome shotgun (WGS) entry which is preliminary data.</text>
</comment>
<sequence length="603" mass="67283">MRECSLRDRRPRTGMSWKQRRQSQLRLSKEKSILSWNAGGSVRLVLAFPNTYRVGMSNLGLQTVWRLFNEIPDVTCERVFYPDPEMVPEFRSGRERLLSLESGRPLTDFHLLAFSISFENDYPAVLEMLLWAGLSLRSAQRRSRDPLVAAGGVAVFLNPEPLASFMDFFFIGEAEGLVNPFVRAWRDAGARGLSREDMVQALAEKCPGLYAPRFYTPRYDPNGFLETVERTGAVPRRIRAVKADPETASPAHSVIVTEETEFSETALIEIGRGCPRGCRFCAAGFVYRPPRFHPVSAITSIVERWLPHTSRIGLVSPAVSDHPQMDLLCRHLVDRGVQVHFSSLRADKVSPDILTALGESALKAVAVAPEAGSERLRAVIGKSLSDEDVLSAAERLTDCGIVQLKLYFMIGLPGETREDLAAVVDLVKRVKHRVLERSRGRKKVGVVTLSIHSFVPKPFTPFQWAAFAGVGDLKSKAKWLQQALGKVSNVRVHFDLPKWAYVQALLARGDRRVGDLLEKTVVGQMSWSQAAKTSVLNPDFWVMRERGADEVFPWEIVDHGVKRSFLRAQYEKAMEGLPSEPCPLDPACRTCGVCARTEATPSP</sequence>
<proteinExistence type="predicted"/>
<dbReference type="SFLD" id="SFLDS00029">
    <property type="entry name" value="Radical_SAM"/>
    <property type="match status" value="1"/>
</dbReference>
<dbReference type="Gene3D" id="3.80.30.20">
    <property type="entry name" value="tm_1862 like domain"/>
    <property type="match status" value="1"/>
</dbReference>
<protein>
    <submittedName>
        <fullName evidence="3">Radical SAM protein</fullName>
    </submittedName>
</protein>
<dbReference type="InterPro" id="IPR007197">
    <property type="entry name" value="rSAM"/>
</dbReference>
<dbReference type="InterPro" id="IPR006638">
    <property type="entry name" value="Elp3/MiaA/NifB-like_rSAM"/>
</dbReference>
<dbReference type="EMBL" id="DSTK01000005">
    <property type="protein sequence ID" value="HFK95845.1"/>
    <property type="molecule type" value="Genomic_DNA"/>
</dbReference>
<dbReference type="InterPro" id="IPR058240">
    <property type="entry name" value="rSAM_sf"/>
</dbReference>
<dbReference type="InterPro" id="IPR045784">
    <property type="entry name" value="Radical_SAM_N2"/>
</dbReference>
<dbReference type="GO" id="GO:0051536">
    <property type="term" value="F:iron-sulfur cluster binding"/>
    <property type="evidence" value="ECO:0007669"/>
    <property type="project" value="InterPro"/>
</dbReference>
<dbReference type="GO" id="GO:0003824">
    <property type="term" value="F:catalytic activity"/>
    <property type="evidence" value="ECO:0007669"/>
    <property type="project" value="InterPro"/>
</dbReference>
<dbReference type="SMART" id="SM00729">
    <property type="entry name" value="Elp3"/>
    <property type="match status" value="1"/>
</dbReference>
<organism evidence="3">
    <name type="scientific">Desulfacinum infernum</name>
    <dbReference type="NCBI Taxonomy" id="35837"/>
    <lineage>
        <taxon>Bacteria</taxon>
        <taxon>Pseudomonadati</taxon>
        <taxon>Thermodesulfobacteriota</taxon>
        <taxon>Syntrophobacteria</taxon>
        <taxon>Syntrophobacterales</taxon>
        <taxon>Syntrophobacteraceae</taxon>
        <taxon>Desulfacinum</taxon>
    </lineage>
</organism>
<feature type="domain" description="Radical SAM core" evidence="2">
    <location>
        <begin position="260"/>
        <end position="497"/>
    </location>
</feature>
<reference evidence="3" key="1">
    <citation type="journal article" date="2020" name="mSystems">
        <title>Genome- and Community-Level Interaction Insights into Carbon Utilization and Element Cycling Functions of Hydrothermarchaeota in Hydrothermal Sediment.</title>
        <authorList>
            <person name="Zhou Z."/>
            <person name="Liu Y."/>
            <person name="Xu W."/>
            <person name="Pan J."/>
            <person name="Luo Z.H."/>
            <person name="Li M."/>
        </authorList>
    </citation>
    <scope>NUCLEOTIDE SEQUENCE [LARGE SCALE GENOMIC DNA]</scope>
    <source>
        <strain evidence="3">SpSt-456</strain>
    </source>
</reference>
<dbReference type="SFLD" id="SFLDG01082">
    <property type="entry name" value="B12-binding_domain_containing"/>
    <property type="match status" value="1"/>
</dbReference>
<dbReference type="PANTHER" id="PTHR42731:SF5">
    <property type="entry name" value="RADICAL SAM DOMAIN PROTEIN"/>
    <property type="match status" value="1"/>
</dbReference>
<evidence type="ECO:0000259" key="2">
    <source>
        <dbReference type="PROSITE" id="PS51918"/>
    </source>
</evidence>
<dbReference type="Pfam" id="PF04055">
    <property type="entry name" value="Radical_SAM"/>
    <property type="match status" value="1"/>
</dbReference>
<dbReference type="PROSITE" id="PS51918">
    <property type="entry name" value="RADICAL_SAM"/>
    <property type="match status" value="1"/>
</dbReference>
<dbReference type="InterPro" id="IPR023404">
    <property type="entry name" value="rSAM_horseshoe"/>
</dbReference>
<evidence type="ECO:0000313" key="3">
    <source>
        <dbReference type="EMBL" id="HFK95845.1"/>
    </source>
</evidence>
<dbReference type="Pfam" id="PF19864">
    <property type="entry name" value="Radical_SAM_N2"/>
    <property type="match status" value="1"/>
</dbReference>
<feature type="region of interest" description="Disordered" evidence="1">
    <location>
        <begin position="1"/>
        <end position="21"/>
    </location>
</feature>
<gene>
    <name evidence="3" type="ORF">ENS06_00805</name>
</gene>
<evidence type="ECO:0000256" key="1">
    <source>
        <dbReference type="SAM" id="MobiDB-lite"/>
    </source>
</evidence>